<dbReference type="AlphaFoldDB" id="A0AAE0A3C5"/>
<dbReference type="InterPro" id="IPR004314">
    <property type="entry name" value="Neprosin"/>
</dbReference>
<gene>
    <name evidence="2" type="ORF">Dsin_023440</name>
</gene>
<evidence type="ECO:0000313" key="2">
    <source>
        <dbReference type="EMBL" id="KAK3200025.1"/>
    </source>
</evidence>
<comment type="caution">
    <text evidence="2">The sequence shown here is derived from an EMBL/GenBank/DDBJ whole genome shotgun (WGS) entry which is preliminary data.</text>
</comment>
<protein>
    <recommendedName>
        <fullName evidence="1">Neprosin PEP catalytic domain-containing protein</fullName>
    </recommendedName>
</protein>
<feature type="domain" description="Neprosin PEP catalytic" evidence="1">
    <location>
        <begin position="1"/>
        <end position="55"/>
    </location>
</feature>
<proteinExistence type="predicted"/>
<sequence length="55" mass="6369">DQETGNWWLLVDFYKIGYWPKELFTHLKGGADYIQYGGWTYNSPDNKLSPPMGIG</sequence>
<evidence type="ECO:0000259" key="1">
    <source>
        <dbReference type="PROSITE" id="PS52045"/>
    </source>
</evidence>
<dbReference type="PANTHER" id="PTHR31589:SF233">
    <property type="entry name" value="PROTEIN, PUTATIVE (DUF239)-RELATED"/>
    <property type="match status" value="1"/>
</dbReference>
<reference evidence="2" key="1">
    <citation type="journal article" date="2023" name="Plant J.">
        <title>Genome sequences and population genomics provide insights into the demographic history, inbreeding, and mutation load of two 'living fossil' tree species of Dipteronia.</title>
        <authorList>
            <person name="Feng Y."/>
            <person name="Comes H.P."/>
            <person name="Chen J."/>
            <person name="Zhu S."/>
            <person name="Lu R."/>
            <person name="Zhang X."/>
            <person name="Li P."/>
            <person name="Qiu J."/>
            <person name="Olsen K.M."/>
            <person name="Qiu Y."/>
        </authorList>
    </citation>
    <scope>NUCLEOTIDE SEQUENCE</scope>
    <source>
        <strain evidence="2">NBL</strain>
    </source>
</reference>
<dbReference type="Pfam" id="PF03080">
    <property type="entry name" value="Neprosin"/>
    <property type="match status" value="1"/>
</dbReference>
<dbReference type="Proteomes" id="UP001281410">
    <property type="component" value="Unassembled WGS sequence"/>
</dbReference>
<dbReference type="PROSITE" id="PS52045">
    <property type="entry name" value="NEPROSIN_PEP_CD"/>
    <property type="match status" value="1"/>
</dbReference>
<keyword evidence="3" id="KW-1185">Reference proteome</keyword>
<dbReference type="InterPro" id="IPR053168">
    <property type="entry name" value="Glutamic_endopeptidase"/>
</dbReference>
<name>A0AAE0A3C5_9ROSI</name>
<organism evidence="2 3">
    <name type="scientific">Dipteronia sinensis</name>
    <dbReference type="NCBI Taxonomy" id="43782"/>
    <lineage>
        <taxon>Eukaryota</taxon>
        <taxon>Viridiplantae</taxon>
        <taxon>Streptophyta</taxon>
        <taxon>Embryophyta</taxon>
        <taxon>Tracheophyta</taxon>
        <taxon>Spermatophyta</taxon>
        <taxon>Magnoliopsida</taxon>
        <taxon>eudicotyledons</taxon>
        <taxon>Gunneridae</taxon>
        <taxon>Pentapetalae</taxon>
        <taxon>rosids</taxon>
        <taxon>malvids</taxon>
        <taxon>Sapindales</taxon>
        <taxon>Sapindaceae</taxon>
        <taxon>Hippocastanoideae</taxon>
        <taxon>Acereae</taxon>
        <taxon>Dipteronia</taxon>
    </lineage>
</organism>
<dbReference type="EMBL" id="JANJYJ010000007">
    <property type="protein sequence ID" value="KAK3200025.1"/>
    <property type="molecule type" value="Genomic_DNA"/>
</dbReference>
<evidence type="ECO:0000313" key="3">
    <source>
        <dbReference type="Proteomes" id="UP001281410"/>
    </source>
</evidence>
<dbReference type="PANTHER" id="PTHR31589">
    <property type="entry name" value="PROTEIN, PUTATIVE (DUF239)-RELATED-RELATED"/>
    <property type="match status" value="1"/>
</dbReference>
<accession>A0AAE0A3C5</accession>
<feature type="non-terminal residue" evidence="2">
    <location>
        <position position="1"/>
    </location>
</feature>